<reference evidence="2" key="1">
    <citation type="journal article" date="2020" name="Stud. Mycol.">
        <title>101 Dothideomycetes genomes: a test case for predicting lifestyles and emergence of pathogens.</title>
        <authorList>
            <person name="Haridas S."/>
            <person name="Albert R."/>
            <person name="Binder M."/>
            <person name="Bloem J."/>
            <person name="Labutti K."/>
            <person name="Salamov A."/>
            <person name="Andreopoulos B."/>
            <person name="Baker S."/>
            <person name="Barry K."/>
            <person name="Bills G."/>
            <person name="Bluhm B."/>
            <person name="Cannon C."/>
            <person name="Castanera R."/>
            <person name="Culley D."/>
            <person name="Daum C."/>
            <person name="Ezra D."/>
            <person name="Gonzalez J."/>
            <person name="Henrissat B."/>
            <person name="Kuo A."/>
            <person name="Liang C."/>
            <person name="Lipzen A."/>
            <person name="Lutzoni F."/>
            <person name="Magnuson J."/>
            <person name="Mondo S."/>
            <person name="Nolan M."/>
            <person name="Ohm R."/>
            <person name="Pangilinan J."/>
            <person name="Park H.-J."/>
            <person name="Ramirez L."/>
            <person name="Alfaro M."/>
            <person name="Sun H."/>
            <person name="Tritt A."/>
            <person name="Yoshinaga Y."/>
            <person name="Zwiers L.-H."/>
            <person name="Turgeon B."/>
            <person name="Goodwin S."/>
            <person name="Spatafora J."/>
            <person name="Crous P."/>
            <person name="Grigoriev I."/>
        </authorList>
    </citation>
    <scope>NUCLEOTIDE SEQUENCE</scope>
    <source>
        <strain evidence="2">CBS 627.86</strain>
    </source>
</reference>
<dbReference type="AlphaFoldDB" id="A0A6A5ZJI6"/>
<keyword evidence="3" id="KW-1185">Reference proteome</keyword>
<evidence type="ECO:0000313" key="2">
    <source>
        <dbReference type="EMBL" id="KAF2119559.1"/>
    </source>
</evidence>
<feature type="region of interest" description="Disordered" evidence="1">
    <location>
        <begin position="1"/>
        <end position="41"/>
    </location>
</feature>
<protein>
    <recommendedName>
        <fullName evidence="4">F-box domain-containing protein</fullName>
    </recommendedName>
</protein>
<dbReference type="EMBL" id="ML977315">
    <property type="protein sequence ID" value="KAF2119559.1"/>
    <property type="molecule type" value="Genomic_DNA"/>
</dbReference>
<gene>
    <name evidence="2" type="ORF">BDV96DRAFT_629120</name>
</gene>
<feature type="compositionally biased region" description="Polar residues" evidence="1">
    <location>
        <begin position="1"/>
        <end position="30"/>
    </location>
</feature>
<evidence type="ECO:0000256" key="1">
    <source>
        <dbReference type="SAM" id="MobiDB-lite"/>
    </source>
</evidence>
<accession>A0A6A5ZJI6</accession>
<evidence type="ECO:0000313" key="3">
    <source>
        <dbReference type="Proteomes" id="UP000799770"/>
    </source>
</evidence>
<dbReference type="Proteomes" id="UP000799770">
    <property type="component" value="Unassembled WGS sequence"/>
</dbReference>
<sequence>MITMYASRNSAVSQNEKQNRNENSAKQNSDPEPPTQKPPSLTSLPAELHHLIIRHLFPPLIRERITATNWPYPKSRTAIFLVNKALYHVAKYILCHEIPFRVTISDNFIHLLNKIWERYPMSSSYISPFSSLQDPSLQQLARSIRNWDIVLEMQIPHPIFAPWPPEFRIGGVEEKNRLCGLRDSVEKFVGFVERRKVEGDGEWVYNNLRIRVDESIEPAWTAEGAVEGIELVLEPFRKIRGVRDVWLKEDMVRKMVVDGIGPELDARRFEEFRIGFREELRRSETTCIEYEER</sequence>
<evidence type="ECO:0008006" key="4">
    <source>
        <dbReference type="Google" id="ProtNLM"/>
    </source>
</evidence>
<organism evidence="2 3">
    <name type="scientific">Lophiotrema nucula</name>
    <dbReference type="NCBI Taxonomy" id="690887"/>
    <lineage>
        <taxon>Eukaryota</taxon>
        <taxon>Fungi</taxon>
        <taxon>Dikarya</taxon>
        <taxon>Ascomycota</taxon>
        <taxon>Pezizomycotina</taxon>
        <taxon>Dothideomycetes</taxon>
        <taxon>Pleosporomycetidae</taxon>
        <taxon>Pleosporales</taxon>
        <taxon>Lophiotremataceae</taxon>
        <taxon>Lophiotrema</taxon>
    </lineage>
</organism>
<proteinExistence type="predicted"/>
<name>A0A6A5ZJI6_9PLEO</name>